<evidence type="ECO:0000256" key="8">
    <source>
        <dbReference type="ARBA" id="ARBA00023034"/>
    </source>
</evidence>
<keyword evidence="8 10" id="KW-0333">Golgi apparatus</keyword>
<name>A0A0M0KS90_9EUKA</name>
<dbReference type="GO" id="GO:0016758">
    <property type="term" value="F:hexosyltransferase activity"/>
    <property type="evidence" value="ECO:0007669"/>
    <property type="project" value="InterPro"/>
</dbReference>
<gene>
    <name evidence="11" type="ORF">Ctob_014970</name>
</gene>
<reference evidence="12" key="1">
    <citation type="journal article" date="2015" name="PLoS Genet.">
        <title>Genome Sequence and Transcriptome Analyses of Chrysochromulina tobin: Metabolic Tools for Enhanced Algal Fitness in the Prominent Order Prymnesiales (Haptophyceae).</title>
        <authorList>
            <person name="Hovde B.T."/>
            <person name="Deodato C.R."/>
            <person name="Hunsperger H.M."/>
            <person name="Ryken S.A."/>
            <person name="Yost W."/>
            <person name="Jha R.K."/>
            <person name="Patterson J."/>
            <person name="Monnat R.J. Jr."/>
            <person name="Barlow S.B."/>
            <person name="Starkenburg S.R."/>
            <person name="Cattolico R.A."/>
        </authorList>
    </citation>
    <scope>NUCLEOTIDE SEQUENCE</scope>
    <source>
        <strain evidence="12">CCMP291</strain>
    </source>
</reference>
<keyword evidence="12" id="KW-1185">Reference proteome</keyword>
<comment type="caution">
    <text evidence="11">The sequence shown here is derived from an EMBL/GenBank/DDBJ whole genome shotgun (WGS) entry which is preliminary data.</text>
</comment>
<dbReference type="EMBL" id="JWZX01000582">
    <property type="protein sequence ID" value="KOO41268.1"/>
    <property type="molecule type" value="Genomic_DNA"/>
</dbReference>
<dbReference type="OrthoDB" id="10350967at2759"/>
<evidence type="ECO:0000256" key="6">
    <source>
        <dbReference type="ARBA" id="ARBA00022968"/>
    </source>
</evidence>
<keyword evidence="9" id="KW-0472">Membrane</keyword>
<evidence type="ECO:0000256" key="10">
    <source>
        <dbReference type="RuleBase" id="RU363063"/>
    </source>
</evidence>
<protein>
    <recommendedName>
        <fullName evidence="10">Hexosyltransferase</fullName>
        <ecNumber evidence="10">2.4.1.-</ecNumber>
    </recommendedName>
</protein>
<keyword evidence="6" id="KW-0735">Signal-anchor</keyword>
<dbReference type="Gene3D" id="3.90.550.50">
    <property type="match status" value="1"/>
</dbReference>
<dbReference type="Pfam" id="PF01762">
    <property type="entry name" value="Galactosyl_T"/>
    <property type="match status" value="1"/>
</dbReference>
<evidence type="ECO:0000256" key="1">
    <source>
        <dbReference type="ARBA" id="ARBA00004323"/>
    </source>
</evidence>
<sequence>MSNPTSDRLRVQLREWNSLFAAHRQGNVAVRFVFGSSFYNATEQPPAEAVSSAQQENSTHGDLLFVDGRERLPHVGVVTEKSAAFWREIAAKEPGFAFYCKSDDDTMVHLDRLDRVLGQVVRTEGADRLVYLGHMKWRGWDEGYRFQACGGSWGNAAKTKSDILFGGPVDLHNPSGAQYPPCPHAVGPYPYMSGGMVCMSRALALLVAADAAFGDFLAVAKARNDHGVRCKKARLCANQPAAMHMWHHEDAGIGFNVFRAIVSANASASIVPVPVHFDEPDDL</sequence>
<keyword evidence="4" id="KW-0808">Transferase</keyword>
<keyword evidence="3 10" id="KW-0328">Glycosyltransferase</keyword>
<dbReference type="Proteomes" id="UP000037460">
    <property type="component" value="Unassembled WGS sequence"/>
</dbReference>
<keyword evidence="5" id="KW-0812">Transmembrane</keyword>
<comment type="subcellular location">
    <subcellularLocation>
        <location evidence="1 10">Golgi apparatus membrane</location>
        <topology evidence="1 10">Single-pass type II membrane protein</topology>
    </subcellularLocation>
</comment>
<evidence type="ECO:0000256" key="9">
    <source>
        <dbReference type="ARBA" id="ARBA00023136"/>
    </source>
</evidence>
<evidence type="ECO:0000256" key="2">
    <source>
        <dbReference type="ARBA" id="ARBA00008661"/>
    </source>
</evidence>
<dbReference type="InterPro" id="IPR002659">
    <property type="entry name" value="Glyco_trans_31"/>
</dbReference>
<evidence type="ECO:0000256" key="7">
    <source>
        <dbReference type="ARBA" id="ARBA00022989"/>
    </source>
</evidence>
<accession>A0A0M0KS90</accession>
<proteinExistence type="inferred from homology"/>
<dbReference type="EC" id="2.4.1.-" evidence="10"/>
<evidence type="ECO:0000256" key="4">
    <source>
        <dbReference type="ARBA" id="ARBA00022679"/>
    </source>
</evidence>
<evidence type="ECO:0000256" key="3">
    <source>
        <dbReference type="ARBA" id="ARBA00022676"/>
    </source>
</evidence>
<comment type="similarity">
    <text evidence="2 10">Belongs to the glycosyltransferase 31 family.</text>
</comment>
<dbReference type="PANTHER" id="PTHR11214">
    <property type="entry name" value="BETA-1,3-N-ACETYLGLUCOSAMINYLTRANSFERASE"/>
    <property type="match status" value="1"/>
</dbReference>
<dbReference type="AlphaFoldDB" id="A0A0M0KS90"/>
<evidence type="ECO:0000313" key="11">
    <source>
        <dbReference type="EMBL" id="KOO41268.1"/>
    </source>
</evidence>
<evidence type="ECO:0000256" key="5">
    <source>
        <dbReference type="ARBA" id="ARBA00022692"/>
    </source>
</evidence>
<dbReference type="GO" id="GO:0000139">
    <property type="term" value="C:Golgi membrane"/>
    <property type="evidence" value="ECO:0007669"/>
    <property type="project" value="UniProtKB-SubCell"/>
</dbReference>
<evidence type="ECO:0000313" key="12">
    <source>
        <dbReference type="Proteomes" id="UP000037460"/>
    </source>
</evidence>
<keyword evidence="7" id="KW-1133">Transmembrane helix</keyword>
<organism evidence="11 12">
    <name type="scientific">Chrysochromulina tobinii</name>
    <dbReference type="NCBI Taxonomy" id="1460289"/>
    <lineage>
        <taxon>Eukaryota</taxon>
        <taxon>Haptista</taxon>
        <taxon>Haptophyta</taxon>
        <taxon>Prymnesiophyceae</taxon>
        <taxon>Prymnesiales</taxon>
        <taxon>Chrysochromulinaceae</taxon>
        <taxon>Chrysochromulina</taxon>
    </lineage>
</organism>